<reference evidence="2 3" key="1">
    <citation type="submission" date="2024-04" db="EMBL/GenBank/DDBJ databases">
        <authorList>
            <person name="Cremers G."/>
        </authorList>
    </citation>
    <scope>NUCLEOTIDE SEQUENCE [LARGE SCALE GENOMIC DNA]</scope>
    <source>
        <strain evidence="2">MeCH1-AG</strain>
    </source>
</reference>
<evidence type="ECO:0000313" key="2">
    <source>
        <dbReference type="EMBL" id="CAL1241357.1"/>
    </source>
</evidence>
<accession>A0ABM9NL31</accession>
<gene>
    <name evidence="2" type="ORF">MECH1_V1_2581</name>
</gene>
<sequence>MTSNSKRPRMTVYLSALLATGVAQDLYAHAGFKQPLMEGVAGSKYVSSDNAVTITHGCNSNKGGEANGQPHRDVIALSVLFPDFTDTSKVIIRQSAGTVPPQSGNAKTTPTGTGTQGDEFVMPDLSHDIVNATNTLALPASLTLDLGGDQLFANTIPIVDAKGNVRGWQGWSGPRPVRGPVLLESFKKPDGTEVSTTGFSPFRLSNTIQFQPTSCAKKLQIRVAVANWCLKGKSSYHRPDRADIWIGSMTSKFNDPELMPNASVENGGSGAIFWPTLTINRDLAKNPVPSSCTSSDYDTVYIEPKPEDIDTYLPISSARYPKGAGEKYWPTP</sequence>
<feature type="compositionally biased region" description="Polar residues" evidence="1">
    <location>
        <begin position="95"/>
        <end position="113"/>
    </location>
</feature>
<feature type="region of interest" description="Disordered" evidence="1">
    <location>
        <begin position="94"/>
        <end position="115"/>
    </location>
</feature>
<evidence type="ECO:0000313" key="3">
    <source>
        <dbReference type="Proteomes" id="UP001497493"/>
    </source>
</evidence>
<protein>
    <submittedName>
        <fullName evidence="2">Uncharacterized protein</fullName>
    </submittedName>
</protein>
<proteinExistence type="predicted"/>
<keyword evidence="3" id="KW-1185">Reference proteome</keyword>
<dbReference type="EMBL" id="OZ026884">
    <property type="protein sequence ID" value="CAL1241357.1"/>
    <property type="molecule type" value="Genomic_DNA"/>
</dbReference>
<name>A0ABM9NL31_9GAMM</name>
<evidence type="ECO:0000256" key="1">
    <source>
        <dbReference type="SAM" id="MobiDB-lite"/>
    </source>
</evidence>
<dbReference type="Proteomes" id="UP001497493">
    <property type="component" value="Chromosome"/>
</dbReference>
<organism evidence="2 3">
    <name type="scientific">Candidatus Methylocalor cossyra</name>
    <dbReference type="NCBI Taxonomy" id="3108543"/>
    <lineage>
        <taxon>Bacteria</taxon>
        <taxon>Pseudomonadati</taxon>
        <taxon>Pseudomonadota</taxon>
        <taxon>Gammaproteobacteria</taxon>
        <taxon>Methylococcales</taxon>
        <taxon>Methylococcaceae</taxon>
        <taxon>Candidatus Methylocalor</taxon>
    </lineage>
</organism>